<reference evidence="1 2" key="1">
    <citation type="submission" date="2013-12" db="EMBL/GenBank/DDBJ databases">
        <title>Draft genome of the parsitic nematode Ancylostoma duodenale.</title>
        <authorList>
            <person name="Mitreva M."/>
        </authorList>
    </citation>
    <scope>NUCLEOTIDE SEQUENCE [LARGE SCALE GENOMIC DNA]</scope>
    <source>
        <strain evidence="1 2">Zhejiang</strain>
    </source>
</reference>
<organism evidence="1 2">
    <name type="scientific">Ancylostoma duodenale</name>
    <dbReference type="NCBI Taxonomy" id="51022"/>
    <lineage>
        <taxon>Eukaryota</taxon>
        <taxon>Metazoa</taxon>
        <taxon>Ecdysozoa</taxon>
        <taxon>Nematoda</taxon>
        <taxon>Chromadorea</taxon>
        <taxon>Rhabditida</taxon>
        <taxon>Rhabditina</taxon>
        <taxon>Rhabditomorpha</taxon>
        <taxon>Strongyloidea</taxon>
        <taxon>Ancylostomatidae</taxon>
        <taxon>Ancylostomatinae</taxon>
        <taxon>Ancylostoma</taxon>
    </lineage>
</organism>
<evidence type="ECO:0000313" key="2">
    <source>
        <dbReference type="Proteomes" id="UP000054047"/>
    </source>
</evidence>
<accession>A0A0C2C4B7</accession>
<feature type="non-terminal residue" evidence="1">
    <location>
        <position position="1"/>
    </location>
</feature>
<protein>
    <submittedName>
        <fullName evidence="1">Uncharacterized protein</fullName>
    </submittedName>
</protein>
<sequence>GFWEDAVIDNIDEQYDRLVQHLRDSAKSAEDPARRQRAAARAAGNYRLMSELAKRCREARKEDLKERRAAVLSEAAEGGKPNDSNFNLCMMPTKEQVEATPGTPLTKGMPE</sequence>
<keyword evidence="2" id="KW-1185">Reference proteome</keyword>
<dbReference type="AlphaFoldDB" id="A0A0C2C4B7"/>
<name>A0A0C2C4B7_9BILA</name>
<gene>
    <name evidence="1" type="ORF">ANCDUO_18778</name>
</gene>
<dbReference type="Proteomes" id="UP000054047">
    <property type="component" value="Unassembled WGS sequence"/>
</dbReference>
<evidence type="ECO:0000313" key="1">
    <source>
        <dbReference type="EMBL" id="KIH51138.1"/>
    </source>
</evidence>
<dbReference type="OrthoDB" id="5865313at2759"/>
<proteinExistence type="predicted"/>
<dbReference type="EMBL" id="KN747529">
    <property type="protein sequence ID" value="KIH51138.1"/>
    <property type="molecule type" value="Genomic_DNA"/>
</dbReference>